<evidence type="ECO:0008006" key="4">
    <source>
        <dbReference type="Google" id="ProtNLM"/>
    </source>
</evidence>
<dbReference type="OrthoDB" id="7707524at2"/>
<evidence type="ECO:0000313" key="2">
    <source>
        <dbReference type="EMBL" id="SFV35696.1"/>
    </source>
</evidence>
<dbReference type="STRING" id="51670.SAMN04488557_2642"/>
<dbReference type="RefSeq" id="WP_092868238.1">
    <property type="nucleotide sequence ID" value="NZ_FPCH01000002.1"/>
</dbReference>
<evidence type="ECO:0000256" key="1">
    <source>
        <dbReference type="SAM" id="SignalP"/>
    </source>
</evidence>
<keyword evidence="3" id="KW-1185">Reference proteome</keyword>
<proteinExistence type="predicted"/>
<reference evidence="3" key="1">
    <citation type="submission" date="2016-10" db="EMBL/GenBank/DDBJ databases">
        <authorList>
            <person name="Varghese N."/>
            <person name="Submissions S."/>
        </authorList>
    </citation>
    <scope>NUCLEOTIDE SEQUENCE [LARGE SCALE GENOMIC DNA]</scope>
    <source>
        <strain evidence="3">DSM 1565</strain>
    </source>
</reference>
<name>A0A1I7NM33_9HYPH</name>
<dbReference type="EMBL" id="FPCH01000002">
    <property type="protein sequence ID" value="SFV35696.1"/>
    <property type="molecule type" value="Genomic_DNA"/>
</dbReference>
<organism evidence="2 3">
    <name type="scientific">Hyphomicrobium facile</name>
    <dbReference type="NCBI Taxonomy" id="51670"/>
    <lineage>
        <taxon>Bacteria</taxon>
        <taxon>Pseudomonadati</taxon>
        <taxon>Pseudomonadota</taxon>
        <taxon>Alphaproteobacteria</taxon>
        <taxon>Hyphomicrobiales</taxon>
        <taxon>Hyphomicrobiaceae</taxon>
        <taxon>Hyphomicrobium</taxon>
    </lineage>
</organism>
<feature type="chain" id="PRO_5011602106" description="Tat (Twin-arginine translocation) pathway signal sequence" evidence="1">
    <location>
        <begin position="28"/>
        <end position="152"/>
    </location>
</feature>
<gene>
    <name evidence="2" type="ORF">SAMN04488557_2642</name>
</gene>
<evidence type="ECO:0000313" key="3">
    <source>
        <dbReference type="Proteomes" id="UP000199423"/>
    </source>
</evidence>
<dbReference type="AlphaFoldDB" id="A0A1I7NM33"/>
<accession>A0A1I7NM33</accession>
<dbReference type="Proteomes" id="UP000199423">
    <property type="component" value="Unassembled WGS sequence"/>
</dbReference>
<sequence>MIRAFKRHCLAYAFVLPIGALATHAVADPAATPASTAPATHVELNKLESSEKGCRAYMVVNNPGETTYQSFKIDLVLFQTDGVIGRRFSIDLAPLRPKKKSVKLFEIDGIQCDKIGSLLINDVMDCKAEAGPVSGCLESLKTSTLTNVQLSK</sequence>
<keyword evidence="1" id="KW-0732">Signal</keyword>
<protein>
    <recommendedName>
        <fullName evidence="4">Tat (Twin-arginine translocation) pathway signal sequence</fullName>
    </recommendedName>
</protein>
<feature type="signal peptide" evidence="1">
    <location>
        <begin position="1"/>
        <end position="27"/>
    </location>
</feature>